<dbReference type="EMBL" id="CP071090">
    <property type="protein sequence ID" value="QSQ26239.1"/>
    <property type="molecule type" value="Genomic_DNA"/>
</dbReference>
<proteinExistence type="predicted"/>
<keyword evidence="3" id="KW-1185">Reference proteome</keyword>
<accession>A0ABX7P6Z3</accession>
<evidence type="ECO:0000313" key="2">
    <source>
        <dbReference type="EMBL" id="QSQ26239.1"/>
    </source>
</evidence>
<evidence type="ECO:0008006" key="4">
    <source>
        <dbReference type="Google" id="ProtNLM"/>
    </source>
</evidence>
<protein>
    <recommendedName>
        <fullName evidence="4">Lipoprotein</fullName>
    </recommendedName>
</protein>
<evidence type="ECO:0000313" key="3">
    <source>
        <dbReference type="Proteomes" id="UP000662747"/>
    </source>
</evidence>
<organism evidence="2 3">
    <name type="scientific">Pyxidicoccus parkwayensis</name>
    <dbReference type="NCBI Taxonomy" id="2813578"/>
    <lineage>
        <taxon>Bacteria</taxon>
        <taxon>Pseudomonadati</taxon>
        <taxon>Myxococcota</taxon>
        <taxon>Myxococcia</taxon>
        <taxon>Myxococcales</taxon>
        <taxon>Cystobacterineae</taxon>
        <taxon>Myxococcaceae</taxon>
        <taxon>Pyxidicoccus</taxon>
    </lineage>
</organism>
<reference evidence="2 3" key="1">
    <citation type="submission" date="2021-02" db="EMBL/GenBank/DDBJ databases">
        <title>De Novo genome assembly of isolated myxobacteria.</title>
        <authorList>
            <person name="Stevens D.C."/>
        </authorList>
    </citation>
    <scope>NUCLEOTIDE SEQUENCE [LARGE SCALE GENOMIC DNA]</scope>
    <source>
        <strain evidence="3">SCPEA02</strain>
    </source>
</reference>
<name>A0ABX7P6Z3_9BACT</name>
<feature type="region of interest" description="Disordered" evidence="1">
    <location>
        <begin position="24"/>
        <end position="63"/>
    </location>
</feature>
<evidence type="ECO:0000256" key="1">
    <source>
        <dbReference type="SAM" id="MobiDB-lite"/>
    </source>
</evidence>
<dbReference type="RefSeq" id="WP_206727789.1">
    <property type="nucleotide sequence ID" value="NZ_CP071090.1"/>
</dbReference>
<sequence length="177" mass="18066">MRARTAFLAAALCLSACTEGKSPLAPVDPPGNTDEQPSEPLPATDVLGNGPETARPPPAAEVEPAPVIIPVTGSAAVVGLEEGARGLSSVSQVDVDLTVGGVHGKGTVEVEFVSPAGHAYERRSSVVEAPPEVSHTVRFSLPVAGTTVATTGMSGTWQVRFFLDGQPLTTAAFTLDP</sequence>
<dbReference type="Proteomes" id="UP000662747">
    <property type="component" value="Chromosome"/>
</dbReference>
<gene>
    <name evidence="2" type="ORF">JY651_15460</name>
</gene>